<sequence length="1204" mass="138253">MCDDDVAALVIDNGSGMCKAGFAGDDAPRAVFPSIVGRPRHQGVMVGMGQKDSYVGDEAQSKRGILTLKYPIEHGIITNWDDMEKIWHHTFYNELRVAPEEHPILLTEAPLNPKANREKMTQIMFETFNTPAMYVAIQAVLSLYASGRTTGIVLDSGDGVSHTVPIYEGYALPHAILRLDLAGRDLTDYLMKILTERGYSFTTTAEREIVRDIKEKLCYVALDFEQEMATAASSTSLEKSYELPDGQVITIGNERFRCPEALFQPSFLGMESCGIHETVYNSIMKCDVDIRKDLYANTVLSGGTTMYPGGPIIIDSGEPNAIFNSDRKNVIEPINTEIVDKWNYKVPSLNIPILTDKIRNHTLPEIGGNSTPRLIWDIDQDKNTNLPQFVDKALKLLNLKQVAYEIENSLMSKVSCTACNAGTGLLQHYIRTGKSEKEIKKTIYNFCVNLKVQSARVCEGITELFAGEVIYVLGKLNIGPDEICSFIIGDGCGDVYNPYHEWEVIFPPVPKPKIEEQRIPETEAPSFKVLHISDTHFDPYYLEGSNADCAEPLCCRLTNGAPLSKEQAAGKWGDYRKCDTPKITVDNMLKHIQDTHSDIDYILWTGDLPPHDIWNQTKEENLKIIKETVKQMSEMFPNVPIFPALGNHESAPVNSFPPPFVDSPETSISWLYDEMDSQWRKWLPSSVSNTVRRGAFYSVLVRPGFRLISLNMNYCNNKNWWLLLNSTDPATELQWFIYELQSAEFNGEKVHVIGHIPPGHSDCLKVWSRNYYAIINRYESTIAAQFFGHTHYDEFEVFYDHHDISRSINIAYVGPSVSPYYDLNPGYRIYYIDGDHDKTTRAVIDHESWTMNLREANLYGYPIWFKLYSARQAFGMEALRPQDWDELVEKMTNEPQLFELFYKYYYKASPVRPVCDIECKKRILCDLRSGRSHDRKNLCQTIESRIDTSTTLSWREWIYNTISVSTDPATELQWFIYELQSAEFNGEKVHVIGHIPPGHSDCLKVWSRNYYAIINRYESTIAAQFFGHTHYDEFEVFYDHHDISRSINIAYVGPSVSPYYDLNPGYRIYYIDGDHDKTTRAVIDHESWTMNLREANLYGYPIWFKLYSARQAFGMEALRPQDWDELVEKMTNEPQLFELFYKYYYKASPVRPVCDIECKKRILCDLRSGRSHDRKNLCQTIESRIDTSTTLSWREWIYNTISVS</sequence>
<keyword evidence="2" id="KW-1185">Reference proteome</keyword>
<organism evidence="1 2">
    <name type="scientific">Holotrichia oblita</name>
    <name type="common">Chafer beetle</name>
    <dbReference type="NCBI Taxonomy" id="644536"/>
    <lineage>
        <taxon>Eukaryota</taxon>
        <taxon>Metazoa</taxon>
        <taxon>Ecdysozoa</taxon>
        <taxon>Arthropoda</taxon>
        <taxon>Hexapoda</taxon>
        <taxon>Insecta</taxon>
        <taxon>Pterygota</taxon>
        <taxon>Neoptera</taxon>
        <taxon>Endopterygota</taxon>
        <taxon>Coleoptera</taxon>
        <taxon>Polyphaga</taxon>
        <taxon>Scarabaeiformia</taxon>
        <taxon>Scarabaeidae</taxon>
        <taxon>Melolonthinae</taxon>
        <taxon>Holotrichia</taxon>
    </lineage>
</organism>
<gene>
    <name evidence="1" type="ORF">MML48_1g15204</name>
</gene>
<evidence type="ECO:0000313" key="1">
    <source>
        <dbReference type="EMBL" id="KAI4471613.1"/>
    </source>
</evidence>
<proteinExistence type="predicted"/>
<evidence type="ECO:0000313" key="2">
    <source>
        <dbReference type="Proteomes" id="UP001056778"/>
    </source>
</evidence>
<protein>
    <submittedName>
        <fullName evidence="1">Sphingomyelin phosphodiesterase</fullName>
    </submittedName>
</protein>
<comment type="caution">
    <text evidence="1">The sequence shown here is derived from an EMBL/GenBank/DDBJ whole genome shotgun (WGS) entry which is preliminary data.</text>
</comment>
<dbReference type="Proteomes" id="UP001056778">
    <property type="component" value="Chromosome 1"/>
</dbReference>
<reference evidence="1" key="1">
    <citation type="submission" date="2022-04" db="EMBL/GenBank/DDBJ databases">
        <title>Chromosome-scale genome assembly of Holotrichia oblita Faldermann.</title>
        <authorList>
            <person name="Rongchong L."/>
        </authorList>
    </citation>
    <scope>NUCLEOTIDE SEQUENCE</scope>
    <source>
        <strain evidence="1">81SQS9</strain>
    </source>
</reference>
<name>A0ACB9TY06_HOLOL</name>
<accession>A0ACB9TY06</accession>
<dbReference type="EMBL" id="CM043015">
    <property type="protein sequence ID" value="KAI4471613.1"/>
    <property type="molecule type" value="Genomic_DNA"/>
</dbReference>